<reference evidence="2" key="1">
    <citation type="submission" date="2017-02" db="UniProtKB">
        <authorList>
            <consortium name="WormBaseParasite"/>
        </authorList>
    </citation>
    <scope>IDENTIFICATION</scope>
</reference>
<protein>
    <submittedName>
        <fullName evidence="2">Uncharacterized protein</fullName>
    </submittedName>
</protein>
<keyword evidence="1" id="KW-1185">Reference proteome</keyword>
<evidence type="ECO:0000313" key="2">
    <source>
        <dbReference type="WBParaSite" id="PTRK_0001063150.1"/>
    </source>
</evidence>
<organism evidence="1 2">
    <name type="scientific">Parastrongyloides trichosuri</name>
    <name type="common">Possum-specific nematode worm</name>
    <dbReference type="NCBI Taxonomy" id="131310"/>
    <lineage>
        <taxon>Eukaryota</taxon>
        <taxon>Metazoa</taxon>
        <taxon>Ecdysozoa</taxon>
        <taxon>Nematoda</taxon>
        <taxon>Chromadorea</taxon>
        <taxon>Rhabditida</taxon>
        <taxon>Tylenchina</taxon>
        <taxon>Panagrolaimomorpha</taxon>
        <taxon>Strongyloidoidea</taxon>
        <taxon>Strongyloididae</taxon>
        <taxon>Parastrongyloides</taxon>
    </lineage>
</organism>
<dbReference type="Proteomes" id="UP000038045">
    <property type="component" value="Unplaced"/>
</dbReference>
<sequence>MKWNKLMIFIPLIFFAYMVHGYLDLTLLKSIQDNDKVKIYGRKLLSDLLKQDSLYDDTEYLQYTSYPSKYNDRQGENKRTENKLRLQHYHKFNIPIYGKPKQSQYSKNNCFLSPVQCSFFLP</sequence>
<proteinExistence type="predicted"/>
<name>A0A0N4ZQ27_PARTI</name>
<dbReference type="WBParaSite" id="PTRK_0001063150.1">
    <property type="protein sequence ID" value="PTRK_0001063150.1"/>
    <property type="gene ID" value="PTRK_0001063150"/>
</dbReference>
<evidence type="ECO:0000313" key="1">
    <source>
        <dbReference type="Proteomes" id="UP000038045"/>
    </source>
</evidence>
<accession>A0A0N4ZQ27</accession>
<dbReference type="AlphaFoldDB" id="A0A0N4ZQ27"/>